<proteinExistence type="predicted"/>
<evidence type="ECO:0000256" key="3">
    <source>
        <dbReference type="ARBA" id="ARBA00023125"/>
    </source>
</evidence>
<dbReference type="InterPro" id="IPR045076">
    <property type="entry name" value="MutS"/>
</dbReference>
<feature type="domain" description="DNA mismatch repair proteins mutS family" evidence="4">
    <location>
        <begin position="57"/>
        <end position="73"/>
    </location>
</feature>
<dbReference type="GO" id="GO:0030983">
    <property type="term" value="F:mismatched DNA binding"/>
    <property type="evidence" value="ECO:0007669"/>
    <property type="project" value="InterPro"/>
</dbReference>
<dbReference type="GO" id="GO:0005524">
    <property type="term" value="F:ATP binding"/>
    <property type="evidence" value="ECO:0007669"/>
    <property type="project" value="UniProtKB-KW"/>
</dbReference>
<dbReference type="Pfam" id="PF00488">
    <property type="entry name" value="MutS_V"/>
    <property type="match status" value="1"/>
</dbReference>
<comment type="caution">
    <text evidence="5">The sequence shown here is derived from an EMBL/GenBank/DDBJ whole genome shotgun (WGS) entry which is preliminary data.</text>
</comment>
<dbReference type="InterPro" id="IPR000432">
    <property type="entry name" value="DNA_mismatch_repair_MutS_C"/>
</dbReference>
<keyword evidence="1" id="KW-0547">Nucleotide-binding</keyword>
<keyword evidence="5" id="KW-0255">Endonuclease</keyword>
<dbReference type="EMBL" id="VSSQ01101504">
    <property type="protein sequence ID" value="MPN43234.1"/>
    <property type="molecule type" value="Genomic_DNA"/>
</dbReference>
<dbReference type="SUPFAM" id="SSF52540">
    <property type="entry name" value="P-loop containing nucleoside triphosphate hydrolases"/>
    <property type="match status" value="1"/>
</dbReference>
<reference evidence="5" key="1">
    <citation type="submission" date="2019-08" db="EMBL/GenBank/DDBJ databases">
        <authorList>
            <person name="Kucharzyk K."/>
            <person name="Murdoch R.W."/>
            <person name="Higgins S."/>
            <person name="Loffler F."/>
        </authorList>
    </citation>
    <scope>NUCLEOTIDE SEQUENCE</scope>
</reference>
<organism evidence="5">
    <name type="scientific">bioreactor metagenome</name>
    <dbReference type="NCBI Taxonomy" id="1076179"/>
    <lineage>
        <taxon>unclassified sequences</taxon>
        <taxon>metagenomes</taxon>
        <taxon>ecological metagenomes</taxon>
    </lineage>
</organism>
<dbReference type="EC" id="3.1.-.-" evidence="5"/>
<dbReference type="PROSITE" id="PS00486">
    <property type="entry name" value="DNA_MISMATCH_REPAIR_2"/>
    <property type="match status" value="1"/>
</dbReference>
<dbReference type="GO" id="GO:0140664">
    <property type="term" value="F:ATP-dependent DNA damage sensor activity"/>
    <property type="evidence" value="ECO:0007669"/>
    <property type="project" value="InterPro"/>
</dbReference>
<name>A0A645I490_9ZZZZ</name>
<keyword evidence="2" id="KW-0067">ATP-binding</keyword>
<evidence type="ECO:0000256" key="2">
    <source>
        <dbReference type="ARBA" id="ARBA00022840"/>
    </source>
</evidence>
<dbReference type="GO" id="GO:0006298">
    <property type="term" value="P:mismatch repair"/>
    <property type="evidence" value="ECO:0007669"/>
    <property type="project" value="InterPro"/>
</dbReference>
<dbReference type="PANTHER" id="PTHR48466">
    <property type="entry name" value="OS10G0509000 PROTEIN-RELATED"/>
    <property type="match status" value="1"/>
</dbReference>
<dbReference type="InterPro" id="IPR027417">
    <property type="entry name" value="P-loop_NTPase"/>
</dbReference>
<accession>A0A645I490</accession>
<dbReference type="AlphaFoldDB" id="A0A645I490"/>
<evidence type="ECO:0000313" key="5">
    <source>
        <dbReference type="EMBL" id="MPN43234.1"/>
    </source>
</evidence>
<sequence>MTQSGLHIPADYGSSMCVYDNIFADIGDEQSIEQSLSTFSSHMTKIVGILNEVTSDSLVIFDELGAGTDPIEGAALAIAILEDVNMAGAKCPNCGEFTFHKITGHDRKCSKCGYEMAVPVNSGKGGRGMRCTNCGRHTVFKEKCSNQECGAIYSLPKPVGRPKKT</sequence>
<keyword evidence="5" id="KW-0378">Hydrolase</keyword>
<dbReference type="GO" id="GO:0004519">
    <property type="term" value="F:endonuclease activity"/>
    <property type="evidence" value="ECO:0007669"/>
    <property type="project" value="UniProtKB-KW"/>
</dbReference>
<evidence type="ECO:0000256" key="1">
    <source>
        <dbReference type="ARBA" id="ARBA00022741"/>
    </source>
</evidence>
<keyword evidence="3" id="KW-0238">DNA-binding</keyword>
<dbReference type="Gene3D" id="3.40.50.300">
    <property type="entry name" value="P-loop containing nucleotide triphosphate hydrolases"/>
    <property type="match status" value="1"/>
</dbReference>
<gene>
    <name evidence="5" type="primary">mutS2_67</name>
    <name evidence="5" type="ORF">SDC9_190793</name>
</gene>
<protein>
    <submittedName>
        <fullName evidence="5">Endonuclease MutS2</fullName>
        <ecNumber evidence="5">3.1.-.-</ecNumber>
    </submittedName>
</protein>
<evidence type="ECO:0000259" key="4">
    <source>
        <dbReference type="PROSITE" id="PS00486"/>
    </source>
</evidence>
<dbReference type="PANTHER" id="PTHR48466:SF2">
    <property type="entry name" value="OS10G0509000 PROTEIN"/>
    <property type="match status" value="1"/>
</dbReference>
<dbReference type="SMART" id="SM00534">
    <property type="entry name" value="MUTSac"/>
    <property type="match status" value="1"/>
</dbReference>
<keyword evidence="5" id="KW-0540">Nuclease</keyword>
<dbReference type="GO" id="GO:0016787">
    <property type="term" value="F:hydrolase activity"/>
    <property type="evidence" value="ECO:0007669"/>
    <property type="project" value="UniProtKB-KW"/>
</dbReference>